<keyword evidence="2" id="KW-1185">Reference proteome</keyword>
<proteinExistence type="predicted"/>
<dbReference type="Proteomes" id="UP001492380">
    <property type="component" value="Unassembled WGS sequence"/>
</dbReference>
<sequence>MADQGNIGGAEALATTVPLPAPAPLPFNTSLKLWEDFFSTLPMAGDLATQLWMDEAEYSFKGVCALHYLLDALYYNPYSPCPESVSTYSLGRILKLKPIKGREFAVAACKRVGDAWMINITVGSDNHIDCKDEMLEFRLNKSECKDQTTATKVSHAICQIAALWPRPISKLDSSAGAFDRKFIFLAALKHVDPHRMLSLDIPGVWYEAATNGAPEHYEIKTTLETESHGIVEFMINAAPEEVDLWTPVPKLAQGARLQCPPGSMIPAHIQHGVRAYHRRAIEICNYAVCMVHGQVFNDVKHVRAFLEELTSPFKNTHTSCRRRTGKQPLLSNTSSVADGLTRGVWNAVTVNDMTPGGLDDLELPDIIVNSADQGYWVQVSDRVRHALERGRPISEVMLIAAEAADDMNAAIADGEVAVQPCFCRRDERLRSLHCCPGCTVQTPCSSMQMREDLGWWVCQYCYRKL</sequence>
<reference evidence="1 2" key="1">
    <citation type="submission" date="2024-04" db="EMBL/GenBank/DDBJ databases">
        <title>Phyllosticta paracitricarpa is synonymous to the EU quarantine fungus P. citricarpa based on phylogenomic analyses.</title>
        <authorList>
            <consortium name="Lawrence Berkeley National Laboratory"/>
            <person name="Van Ingen-Buijs V.A."/>
            <person name="Van Westerhoven A.C."/>
            <person name="Haridas S."/>
            <person name="Skiadas P."/>
            <person name="Martin F."/>
            <person name="Groenewald J.Z."/>
            <person name="Crous P.W."/>
            <person name="Seidl M.F."/>
        </authorList>
    </citation>
    <scope>NUCLEOTIDE SEQUENCE [LARGE SCALE GENOMIC DNA]</scope>
    <source>
        <strain evidence="1 2">CBS 123374</strain>
    </source>
</reference>
<protein>
    <submittedName>
        <fullName evidence="1">Uncharacterized protein</fullName>
    </submittedName>
</protein>
<accession>A0ABR1Z4R7</accession>
<organism evidence="1 2">
    <name type="scientific">Phyllosticta capitalensis</name>
    <dbReference type="NCBI Taxonomy" id="121624"/>
    <lineage>
        <taxon>Eukaryota</taxon>
        <taxon>Fungi</taxon>
        <taxon>Dikarya</taxon>
        <taxon>Ascomycota</taxon>
        <taxon>Pezizomycotina</taxon>
        <taxon>Dothideomycetes</taxon>
        <taxon>Dothideomycetes incertae sedis</taxon>
        <taxon>Botryosphaeriales</taxon>
        <taxon>Phyllostictaceae</taxon>
        <taxon>Phyllosticta</taxon>
    </lineage>
</organism>
<evidence type="ECO:0000313" key="1">
    <source>
        <dbReference type="EMBL" id="KAK8247369.1"/>
    </source>
</evidence>
<dbReference type="EMBL" id="JBBWRZ010000001">
    <property type="protein sequence ID" value="KAK8247369.1"/>
    <property type="molecule type" value="Genomic_DNA"/>
</dbReference>
<name>A0ABR1Z4R7_9PEZI</name>
<evidence type="ECO:0000313" key="2">
    <source>
        <dbReference type="Proteomes" id="UP001492380"/>
    </source>
</evidence>
<gene>
    <name evidence="1" type="ORF">HDK90DRAFT_462133</name>
</gene>
<comment type="caution">
    <text evidence="1">The sequence shown here is derived from an EMBL/GenBank/DDBJ whole genome shotgun (WGS) entry which is preliminary data.</text>
</comment>